<organism evidence="2 3">
    <name type="scientific">Gordonia polyisoprenivorans</name>
    <dbReference type="NCBI Taxonomy" id="84595"/>
    <lineage>
        <taxon>Bacteria</taxon>
        <taxon>Bacillati</taxon>
        <taxon>Actinomycetota</taxon>
        <taxon>Actinomycetes</taxon>
        <taxon>Mycobacteriales</taxon>
        <taxon>Gordoniaceae</taxon>
        <taxon>Gordonia</taxon>
    </lineage>
</organism>
<feature type="chain" id="PRO_5039387753" evidence="1">
    <location>
        <begin position="32"/>
        <end position="221"/>
    </location>
</feature>
<reference evidence="2 3" key="1">
    <citation type="submission" date="2020-04" db="EMBL/GenBank/DDBJ databases">
        <title>MicrobeNet Type strains.</title>
        <authorList>
            <person name="Nicholson A.C."/>
        </authorList>
    </citation>
    <scope>NUCLEOTIDE SEQUENCE [LARGE SCALE GENOMIC DNA]</scope>
    <source>
        <strain evidence="2 3">ATCC BAA-14</strain>
    </source>
</reference>
<dbReference type="Gene3D" id="2.60.40.1650">
    <property type="entry name" value="Porin MspA (Ig-like beta-sandwich domain)"/>
    <property type="match status" value="2"/>
</dbReference>
<dbReference type="InterPro" id="IPR015286">
    <property type="entry name" value="Porin_fam_mycobact-type"/>
</dbReference>
<evidence type="ECO:0000313" key="3">
    <source>
        <dbReference type="Proteomes" id="UP000563898"/>
    </source>
</evidence>
<dbReference type="OMA" id="YTNETMQ"/>
<evidence type="ECO:0000256" key="1">
    <source>
        <dbReference type="SAM" id="SignalP"/>
    </source>
</evidence>
<evidence type="ECO:0000313" key="2">
    <source>
        <dbReference type="EMBL" id="NKY03971.1"/>
    </source>
</evidence>
<keyword evidence="1" id="KW-0732">Signal</keyword>
<dbReference type="AlphaFoldDB" id="A0A846WUA6"/>
<dbReference type="GeneID" id="90158507"/>
<protein>
    <submittedName>
        <fullName evidence="2">MspA family porin</fullName>
    </submittedName>
</protein>
<dbReference type="RefSeq" id="WP_006370961.1">
    <property type="nucleotide sequence ID" value="NZ_CP085887.1"/>
</dbReference>
<name>A0A846WUA6_9ACTN</name>
<dbReference type="Pfam" id="PF09203">
    <property type="entry name" value="MspA"/>
    <property type="match status" value="1"/>
</dbReference>
<dbReference type="EMBL" id="JAAXPC010000013">
    <property type="protein sequence ID" value="NKY03971.1"/>
    <property type="molecule type" value="Genomic_DNA"/>
</dbReference>
<comment type="caution">
    <text evidence="2">The sequence shown here is derived from an EMBL/GenBank/DDBJ whole genome shotgun (WGS) entry which is preliminary data.</text>
</comment>
<accession>A0A846WUA6</accession>
<dbReference type="Proteomes" id="UP000563898">
    <property type="component" value="Unassembled WGS sequence"/>
</dbReference>
<feature type="signal peptide" evidence="1">
    <location>
        <begin position="1"/>
        <end position="31"/>
    </location>
</feature>
<sequence length="221" mass="22900">MTIRFTRLSVLAGVPAAAAIAVLATAGAAAADVHVSLPSQTQTLTTGDGVGVTLTRSGETATISPSLGSTPLHRNAWVSATYNVNTSKPVSKIKFQAGYIVGCQVNLNGFTNSNTPSGSVSTAGVASGTVNEGGSISVGPGQAVNYYVYDYERADPFGNDQHKSWVPIVKTTHGEVSYTNETMQVNGCAGYAQARSFANVYIIGDHGEQIVSFYGQPFSLG</sequence>
<gene>
    <name evidence="2" type="ORF">HGA05_20585</name>
</gene>
<proteinExistence type="predicted"/>